<feature type="transmembrane region" description="Helical" evidence="7">
    <location>
        <begin position="359"/>
        <end position="384"/>
    </location>
</feature>
<dbReference type="PANTHER" id="PTHR43124">
    <property type="entry name" value="PURINE EFFLUX PUMP PBUE"/>
    <property type="match status" value="1"/>
</dbReference>
<evidence type="ECO:0000313" key="9">
    <source>
        <dbReference type="EMBL" id="RMC98606.1"/>
    </source>
</evidence>
<evidence type="ECO:0000313" key="10">
    <source>
        <dbReference type="Proteomes" id="UP000277999"/>
    </source>
</evidence>
<dbReference type="InterPro" id="IPR036259">
    <property type="entry name" value="MFS_trans_sf"/>
</dbReference>
<protein>
    <submittedName>
        <fullName evidence="9">MFS transporter</fullName>
    </submittedName>
</protein>
<name>A0A3M0SJB0_9CLOT</name>
<keyword evidence="4 7" id="KW-0812">Transmembrane</keyword>
<dbReference type="InterPro" id="IPR011701">
    <property type="entry name" value="MFS"/>
</dbReference>
<keyword evidence="3" id="KW-1003">Cell membrane</keyword>
<reference evidence="9 10" key="1">
    <citation type="submission" date="2018-10" db="EMBL/GenBank/DDBJ databases">
        <title>Genome-centric metagenomics revealed C2 chemical producing, CO utilizing Clostridium with novel acetogenic gene cluster.</title>
        <authorList>
            <person name="Kang H."/>
            <person name="Park B."/>
            <person name="Choi I.G."/>
            <person name="Chang I.S."/>
        </authorList>
    </citation>
    <scope>NUCLEOTIDE SEQUENCE [LARGE SCALE GENOMIC DNA]</scope>
    <source>
        <strain evidence="9 10">H21-9</strain>
    </source>
</reference>
<feature type="transmembrane region" description="Helical" evidence="7">
    <location>
        <begin position="205"/>
        <end position="230"/>
    </location>
</feature>
<dbReference type="Gene3D" id="1.20.1250.20">
    <property type="entry name" value="MFS general substrate transporter like domains"/>
    <property type="match status" value="1"/>
</dbReference>
<dbReference type="InterPro" id="IPR050189">
    <property type="entry name" value="MFS_Efflux_Transporters"/>
</dbReference>
<keyword evidence="2" id="KW-0813">Transport</keyword>
<feature type="transmembrane region" description="Helical" evidence="7">
    <location>
        <begin position="106"/>
        <end position="126"/>
    </location>
</feature>
<dbReference type="SUPFAM" id="SSF103473">
    <property type="entry name" value="MFS general substrate transporter"/>
    <property type="match status" value="1"/>
</dbReference>
<dbReference type="Proteomes" id="UP000277999">
    <property type="component" value="Unassembled WGS sequence"/>
</dbReference>
<feature type="transmembrane region" description="Helical" evidence="7">
    <location>
        <begin position="163"/>
        <end position="184"/>
    </location>
</feature>
<evidence type="ECO:0000256" key="6">
    <source>
        <dbReference type="ARBA" id="ARBA00023136"/>
    </source>
</evidence>
<feature type="domain" description="Major facilitator superfamily (MFS) profile" evidence="8">
    <location>
        <begin position="1"/>
        <end position="386"/>
    </location>
</feature>
<feature type="transmembrane region" description="Helical" evidence="7">
    <location>
        <begin position="12"/>
        <end position="34"/>
    </location>
</feature>
<feature type="transmembrane region" description="Helical" evidence="7">
    <location>
        <begin position="269"/>
        <end position="289"/>
    </location>
</feature>
<evidence type="ECO:0000256" key="1">
    <source>
        <dbReference type="ARBA" id="ARBA00004651"/>
    </source>
</evidence>
<dbReference type="GO" id="GO:0022857">
    <property type="term" value="F:transmembrane transporter activity"/>
    <property type="evidence" value="ECO:0007669"/>
    <property type="project" value="InterPro"/>
</dbReference>
<proteinExistence type="predicted"/>
<accession>A0A3M0SJB0</accession>
<feature type="transmembrane region" description="Helical" evidence="7">
    <location>
        <begin position="46"/>
        <end position="64"/>
    </location>
</feature>
<comment type="caution">
    <text evidence="9">The sequence shown here is derived from an EMBL/GenBank/DDBJ whole genome shotgun (WGS) entry which is preliminary data.</text>
</comment>
<keyword evidence="5 7" id="KW-1133">Transmembrane helix</keyword>
<dbReference type="GO" id="GO:0005886">
    <property type="term" value="C:plasma membrane"/>
    <property type="evidence" value="ECO:0007669"/>
    <property type="project" value="UniProtKB-SubCell"/>
</dbReference>
<evidence type="ECO:0000256" key="3">
    <source>
        <dbReference type="ARBA" id="ARBA00022475"/>
    </source>
</evidence>
<evidence type="ECO:0000256" key="4">
    <source>
        <dbReference type="ARBA" id="ARBA00022692"/>
    </source>
</evidence>
<dbReference type="InterPro" id="IPR020846">
    <property type="entry name" value="MFS_dom"/>
</dbReference>
<organism evidence="9 10">
    <name type="scientific">Clostridium autoethanogenum</name>
    <dbReference type="NCBI Taxonomy" id="84023"/>
    <lineage>
        <taxon>Bacteria</taxon>
        <taxon>Bacillati</taxon>
        <taxon>Bacillota</taxon>
        <taxon>Clostridia</taxon>
        <taxon>Eubacteriales</taxon>
        <taxon>Clostridiaceae</taxon>
        <taxon>Clostridium</taxon>
    </lineage>
</organism>
<dbReference type="PANTHER" id="PTHR43124:SF3">
    <property type="entry name" value="CHLORAMPHENICOL EFFLUX PUMP RV0191"/>
    <property type="match status" value="1"/>
</dbReference>
<feature type="transmembrane region" description="Helical" evidence="7">
    <location>
        <begin position="295"/>
        <end position="314"/>
    </location>
</feature>
<dbReference type="PROSITE" id="PS50850">
    <property type="entry name" value="MFS"/>
    <property type="match status" value="1"/>
</dbReference>
<evidence type="ECO:0000256" key="2">
    <source>
        <dbReference type="ARBA" id="ARBA00022448"/>
    </source>
</evidence>
<keyword evidence="6 7" id="KW-0472">Membrane</keyword>
<feature type="transmembrane region" description="Helical" evidence="7">
    <location>
        <begin position="76"/>
        <end position="94"/>
    </location>
</feature>
<feature type="transmembrane region" description="Helical" evidence="7">
    <location>
        <begin position="138"/>
        <end position="157"/>
    </location>
</feature>
<comment type="subcellular location">
    <subcellularLocation>
        <location evidence="1">Cell membrane</location>
        <topology evidence="1">Multi-pass membrane protein</topology>
    </subcellularLocation>
</comment>
<gene>
    <name evidence="9" type="ORF">D9O40_13020</name>
</gene>
<dbReference type="AlphaFoldDB" id="A0A3M0SJB0"/>
<dbReference type="EMBL" id="RFAQ01000047">
    <property type="protein sequence ID" value="RMC98606.1"/>
    <property type="molecule type" value="Genomic_DNA"/>
</dbReference>
<feature type="transmembrane region" description="Helical" evidence="7">
    <location>
        <begin position="326"/>
        <end position="347"/>
    </location>
</feature>
<feature type="transmembrane region" description="Helical" evidence="7">
    <location>
        <begin position="242"/>
        <end position="262"/>
    </location>
</feature>
<evidence type="ECO:0000256" key="7">
    <source>
        <dbReference type="SAM" id="Phobius"/>
    </source>
</evidence>
<dbReference type="Pfam" id="PF07690">
    <property type="entry name" value="MFS_1"/>
    <property type="match status" value="1"/>
</dbReference>
<sequence length="391" mass="41053">MFMENAKSKIKLGIYGIGLLMMGVIGISSSLSTIGAKFPEASQTMIQNLISIPCIVIIPTTIVVGKLMQTISKKNIALAGIIIFLIGGSAPAFMTSFTTILVMRGILGVGIGVCQVVSTAIVADNFSGVEQQKVQGTLQASQMAGAAIMVFAGGWLTEVRWNYVFFVHLLAIISLILVAVMVPNTKPEKMTTTGDVQKTKLTSATWGWVIFMFILFISVQVYSISLSFLVTEKNLGTAADSGLGLAFFAIGGIIMGLLYGSLAKMTKNCAIAVGCLMLAVAYVVIAFAGSMIVCHIGSILVGMAVSAALPAIFINTGMSVDGFSAGMAISVVTCAQNFGQFCCPYIINPISASISGGRSVNFMCFIIGAVVAAALTILMLVWGVKKNRQVI</sequence>
<evidence type="ECO:0000259" key="8">
    <source>
        <dbReference type="PROSITE" id="PS50850"/>
    </source>
</evidence>
<evidence type="ECO:0000256" key="5">
    <source>
        <dbReference type="ARBA" id="ARBA00022989"/>
    </source>
</evidence>